<keyword evidence="3" id="KW-0238">DNA-binding</keyword>
<evidence type="ECO:0000256" key="2">
    <source>
        <dbReference type="ARBA" id="ARBA00022801"/>
    </source>
</evidence>
<evidence type="ECO:0000259" key="6">
    <source>
        <dbReference type="SMART" id="SM00475"/>
    </source>
</evidence>
<evidence type="ECO:0000256" key="3">
    <source>
        <dbReference type="ARBA" id="ARBA00023125"/>
    </source>
</evidence>
<dbReference type="Pfam" id="PF01367">
    <property type="entry name" value="5_3_exonuc"/>
    <property type="match status" value="1"/>
</dbReference>
<dbReference type="InterPro" id="IPR038969">
    <property type="entry name" value="FEN"/>
</dbReference>
<dbReference type="Proteomes" id="UP001596044">
    <property type="component" value="Unassembled WGS sequence"/>
</dbReference>
<keyword evidence="2" id="KW-0378">Hydrolase</keyword>
<dbReference type="InterPro" id="IPR029060">
    <property type="entry name" value="PIN-like_dom_sf"/>
</dbReference>
<reference evidence="8" key="1">
    <citation type="journal article" date="2019" name="Int. J. Syst. Evol. Microbiol.">
        <title>The Global Catalogue of Microorganisms (GCM) 10K type strain sequencing project: providing services to taxonomists for standard genome sequencing and annotation.</title>
        <authorList>
            <consortium name="The Broad Institute Genomics Platform"/>
            <consortium name="The Broad Institute Genome Sequencing Center for Infectious Disease"/>
            <person name="Wu L."/>
            <person name="Ma J."/>
        </authorList>
    </citation>
    <scope>NUCLEOTIDE SEQUENCE [LARGE SCALE GENOMIC DNA]</scope>
    <source>
        <strain evidence="8">KACC 11904</strain>
    </source>
</reference>
<dbReference type="PANTHER" id="PTHR42646:SF2">
    <property type="entry name" value="5'-3' EXONUCLEASE FAMILY PROTEIN"/>
    <property type="match status" value="1"/>
</dbReference>
<keyword evidence="8" id="KW-1185">Reference proteome</keyword>
<keyword evidence="7" id="KW-0269">Exonuclease</keyword>
<comment type="function">
    <text evidence="4">5'-3' exonuclease acting preferentially on double-stranded DNA.</text>
</comment>
<feature type="domain" description="5'-3' exonuclease" evidence="6">
    <location>
        <begin position="1"/>
        <end position="206"/>
    </location>
</feature>
<dbReference type="InterPro" id="IPR008918">
    <property type="entry name" value="HhH2"/>
</dbReference>
<evidence type="ECO:0000256" key="5">
    <source>
        <dbReference type="ARBA" id="ARBA00050026"/>
    </source>
</evidence>
<dbReference type="Pfam" id="PF02739">
    <property type="entry name" value="5_3_exonuc_N"/>
    <property type="match status" value="1"/>
</dbReference>
<dbReference type="InterPro" id="IPR020046">
    <property type="entry name" value="5-3_exonucl_a-hlix_arch_N"/>
</dbReference>
<evidence type="ECO:0000256" key="1">
    <source>
        <dbReference type="ARBA" id="ARBA00022722"/>
    </source>
</evidence>
<dbReference type="EMBL" id="JBHSMJ010000017">
    <property type="protein sequence ID" value="MFC5449091.1"/>
    <property type="molecule type" value="Genomic_DNA"/>
</dbReference>
<dbReference type="InterPro" id="IPR036279">
    <property type="entry name" value="5-3_exonuclease_C_sf"/>
</dbReference>
<dbReference type="Gene3D" id="3.40.50.1010">
    <property type="entry name" value="5'-nuclease"/>
    <property type="match status" value="1"/>
</dbReference>
<dbReference type="SUPFAM" id="SSF47807">
    <property type="entry name" value="5' to 3' exonuclease, C-terminal subdomain"/>
    <property type="match status" value="1"/>
</dbReference>
<dbReference type="CDD" id="cd09898">
    <property type="entry name" value="H3TH_53EXO"/>
    <property type="match status" value="1"/>
</dbReference>
<dbReference type="PANTHER" id="PTHR42646">
    <property type="entry name" value="FLAP ENDONUCLEASE XNI"/>
    <property type="match status" value="1"/>
</dbReference>
<proteinExistence type="predicted"/>
<dbReference type="Gene3D" id="1.10.150.20">
    <property type="entry name" value="5' to 3' exonuclease, C-terminal subdomain"/>
    <property type="match status" value="1"/>
</dbReference>
<dbReference type="SMART" id="SM00279">
    <property type="entry name" value="HhH2"/>
    <property type="match status" value="1"/>
</dbReference>
<protein>
    <recommendedName>
        <fullName evidence="5">5'-3' exonuclease</fullName>
    </recommendedName>
</protein>
<sequence length="229" mass="26012">MPRSESHRRLVYEAYKGTRSETEPALKEQFEIAKEVFELMCAPQFTVPKMEADDIIGTASVHWAREKGAPCLIVSNDKDLFQLLGPNTSQIIYRKGKEMLCYTEADFEVEYGIKTSQWIDAKALLGDKGDNIPGVNGVGEKAVFPMLQQYGSIEGIYRDLSALEANFKRYITKLEDGKEDAFLSKQLATIVTNANLTKNWDHYQIQMSKKGMIEAFQKFEFDSLLEKIS</sequence>
<dbReference type="CDD" id="cd09859">
    <property type="entry name" value="PIN_53EXO"/>
    <property type="match status" value="1"/>
</dbReference>
<dbReference type="SUPFAM" id="SSF88723">
    <property type="entry name" value="PIN domain-like"/>
    <property type="match status" value="1"/>
</dbReference>
<accession>A0ABW0K7X7</accession>
<gene>
    <name evidence="7" type="ORF">ACFPOG_12535</name>
</gene>
<comment type="caution">
    <text evidence="7">The sequence shown here is derived from an EMBL/GenBank/DDBJ whole genome shotgun (WGS) entry which is preliminary data.</text>
</comment>
<name>A0ABW0K7X7_9BACL</name>
<evidence type="ECO:0000313" key="7">
    <source>
        <dbReference type="EMBL" id="MFC5449091.1"/>
    </source>
</evidence>
<evidence type="ECO:0000256" key="4">
    <source>
        <dbReference type="ARBA" id="ARBA00049957"/>
    </source>
</evidence>
<dbReference type="GO" id="GO:0004527">
    <property type="term" value="F:exonuclease activity"/>
    <property type="evidence" value="ECO:0007669"/>
    <property type="project" value="UniProtKB-KW"/>
</dbReference>
<dbReference type="RefSeq" id="WP_377524676.1">
    <property type="nucleotide sequence ID" value="NZ_JBHSMJ010000017.1"/>
</dbReference>
<evidence type="ECO:0000313" key="8">
    <source>
        <dbReference type="Proteomes" id="UP001596044"/>
    </source>
</evidence>
<dbReference type="SMART" id="SM00475">
    <property type="entry name" value="53EXOc"/>
    <property type="match status" value="1"/>
</dbReference>
<dbReference type="InterPro" id="IPR002421">
    <property type="entry name" value="5-3_exonuclease"/>
</dbReference>
<dbReference type="InterPro" id="IPR020045">
    <property type="entry name" value="DNA_polI_H3TH"/>
</dbReference>
<organism evidence="7 8">
    <name type="scientific">Paenibacillus aestuarii</name>
    <dbReference type="NCBI Taxonomy" id="516965"/>
    <lineage>
        <taxon>Bacteria</taxon>
        <taxon>Bacillati</taxon>
        <taxon>Bacillota</taxon>
        <taxon>Bacilli</taxon>
        <taxon>Bacillales</taxon>
        <taxon>Paenibacillaceae</taxon>
        <taxon>Paenibacillus</taxon>
    </lineage>
</organism>
<keyword evidence="1" id="KW-0540">Nuclease</keyword>